<accession>V8P0B5</accession>
<protein>
    <submittedName>
        <fullName evidence="13">Histone deacetylase complex subunit SAP30</fullName>
    </submittedName>
</protein>
<dbReference type="GO" id="GO:0003677">
    <property type="term" value="F:DNA binding"/>
    <property type="evidence" value="ECO:0007669"/>
    <property type="project" value="UniProtKB-KW"/>
</dbReference>
<evidence type="ECO:0000259" key="11">
    <source>
        <dbReference type="Pfam" id="PF13866"/>
    </source>
</evidence>
<reference evidence="13 14" key="1">
    <citation type="journal article" date="2013" name="Proc. Natl. Acad. Sci. U.S.A.">
        <title>The king cobra genome reveals dynamic gene evolution and adaptation in the snake venom system.</title>
        <authorList>
            <person name="Vonk F.J."/>
            <person name="Casewell N.R."/>
            <person name="Henkel C.V."/>
            <person name="Heimberg A.M."/>
            <person name="Jansen H.J."/>
            <person name="McCleary R.J."/>
            <person name="Kerkkamp H.M."/>
            <person name="Vos R.A."/>
            <person name="Guerreiro I."/>
            <person name="Calvete J.J."/>
            <person name="Wuster W."/>
            <person name="Woods A.E."/>
            <person name="Logan J.M."/>
            <person name="Harrison R.A."/>
            <person name="Castoe T.A."/>
            <person name="de Koning A.P."/>
            <person name="Pollock D.D."/>
            <person name="Yandell M."/>
            <person name="Calderon D."/>
            <person name="Renjifo C."/>
            <person name="Currier R.B."/>
            <person name="Salgado D."/>
            <person name="Pla D."/>
            <person name="Sanz L."/>
            <person name="Hyder A.S."/>
            <person name="Ribeiro J.M."/>
            <person name="Arntzen J.W."/>
            <person name="van den Thillart G.E."/>
            <person name="Boetzer M."/>
            <person name="Pirovano W."/>
            <person name="Dirks R.P."/>
            <person name="Spaink H.P."/>
            <person name="Duboule D."/>
            <person name="McGlinn E."/>
            <person name="Kini R.M."/>
            <person name="Richardson M.K."/>
        </authorList>
    </citation>
    <scope>NUCLEOTIDE SEQUENCE</scope>
    <source>
        <tissue evidence="13">Blood</tissue>
    </source>
</reference>
<keyword evidence="8" id="KW-0238">DNA-binding</keyword>
<evidence type="ECO:0000256" key="6">
    <source>
        <dbReference type="ARBA" id="ARBA00022833"/>
    </source>
</evidence>
<evidence type="ECO:0000313" key="14">
    <source>
        <dbReference type="Proteomes" id="UP000018936"/>
    </source>
</evidence>
<keyword evidence="3" id="KW-0678">Repressor</keyword>
<feature type="domain" description="Histone deacetylase complex subunit SAP30 Sin3 binding" evidence="12">
    <location>
        <begin position="263"/>
        <end position="288"/>
    </location>
</feature>
<dbReference type="Gene3D" id="3.40.1800.30">
    <property type="match status" value="1"/>
</dbReference>
<evidence type="ECO:0000256" key="2">
    <source>
        <dbReference type="ARBA" id="ARBA00006283"/>
    </source>
</evidence>
<proteinExistence type="inferred from homology"/>
<evidence type="ECO:0000256" key="9">
    <source>
        <dbReference type="ARBA" id="ARBA00023163"/>
    </source>
</evidence>
<name>V8P0B5_OPHHA</name>
<dbReference type="Pfam" id="PF13867">
    <property type="entry name" value="SAP30_Sin3_bdg"/>
    <property type="match status" value="1"/>
</dbReference>
<comment type="subcellular location">
    <subcellularLocation>
        <location evidence="1">Nucleus</location>
    </subcellularLocation>
</comment>
<evidence type="ECO:0000256" key="8">
    <source>
        <dbReference type="ARBA" id="ARBA00023125"/>
    </source>
</evidence>
<evidence type="ECO:0000256" key="3">
    <source>
        <dbReference type="ARBA" id="ARBA00022491"/>
    </source>
</evidence>
<keyword evidence="14" id="KW-1185">Reference proteome</keyword>
<dbReference type="InterPro" id="IPR038291">
    <property type="entry name" value="SAP30_C_sf"/>
</dbReference>
<sequence>MHFGICSPFSCSFNGRRDGKTTFPEKPRKVRKGGGEKQHWGRLLLLQFGNNRKVYSRLKRVRKGANGVDLSVALLRKETEFQLLRGGKILEARRLQGKGWALLFTEAEEAGGWRFSFSPQCQSWEQEERAFCTTLVFRTRGVSDFVFPTSQGSPCPLALREDCKDCERPRPGAGQLCCLREEGERCNRAAGNASFSKRIQKSISQKKVKIELDKSARHLYICDFHKNLIQSVRNRRKRKGSDDDGDSPVQDIDTPEVDLFQLQIIGCHFRTIPVNEKDTLTYFIYSVKNDKNKSDLKMDSSVH</sequence>
<dbReference type="OrthoDB" id="510958at2759"/>
<organism evidence="13 14">
    <name type="scientific">Ophiophagus hannah</name>
    <name type="common">King cobra</name>
    <name type="synonym">Naja hannah</name>
    <dbReference type="NCBI Taxonomy" id="8665"/>
    <lineage>
        <taxon>Eukaryota</taxon>
        <taxon>Metazoa</taxon>
        <taxon>Chordata</taxon>
        <taxon>Craniata</taxon>
        <taxon>Vertebrata</taxon>
        <taxon>Euteleostomi</taxon>
        <taxon>Lepidosauria</taxon>
        <taxon>Squamata</taxon>
        <taxon>Bifurcata</taxon>
        <taxon>Unidentata</taxon>
        <taxon>Episquamata</taxon>
        <taxon>Toxicofera</taxon>
        <taxon>Serpentes</taxon>
        <taxon>Colubroidea</taxon>
        <taxon>Elapidae</taxon>
        <taxon>Elapinae</taxon>
        <taxon>Ophiophagus</taxon>
    </lineage>
</organism>
<feature type="non-terminal residue" evidence="13">
    <location>
        <position position="1"/>
    </location>
</feature>
<keyword evidence="10" id="KW-0539">Nucleus</keyword>
<comment type="caution">
    <text evidence="13">The sequence shown here is derived from an EMBL/GenBank/DDBJ whole genome shotgun (WGS) entry which is preliminary data.</text>
</comment>
<evidence type="ECO:0000259" key="12">
    <source>
        <dbReference type="Pfam" id="PF13867"/>
    </source>
</evidence>
<dbReference type="PANTHER" id="PTHR13286">
    <property type="entry name" value="SAP30"/>
    <property type="match status" value="1"/>
</dbReference>
<keyword evidence="7" id="KW-0805">Transcription regulation</keyword>
<dbReference type="Gene3D" id="6.10.160.20">
    <property type="match status" value="1"/>
</dbReference>
<dbReference type="GO" id="GO:0008270">
    <property type="term" value="F:zinc ion binding"/>
    <property type="evidence" value="ECO:0007669"/>
    <property type="project" value="UniProtKB-KW"/>
</dbReference>
<dbReference type="Proteomes" id="UP000018936">
    <property type="component" value="Unassembled WGS sequence"/>
</dbReference>
<dbReference type="InterPro" id="IPR025718">
    <property type="entry name" value="SAP30_Sin3-bd"/>
</dbReference>
<evidence type="ECO:0000256" key="1">
    <source>
        <dbReference type="ARBA" id="ARBA00004123"/>
    </source>
</evidence>
<dbReference type="EMBL" id="AZIM01001234">
    <property type="protein sequence ID" value="ETE67621.1"/>
    <property type="molecule type" value="Genomic_DNA"/>
</dbReference>
<evidence type="ECO:0000256" key="10">
    <source>
        <dbReference type="ARBA" id="ARBA00023242"/>
    </source>
</evidence>
<evidence type="ECO:0000313" key="13">
    <source>
        <dbReference type="EMBL" id="ETE67621.1"/>
    </source>
</evidence>
<dbReference type="Pfam" id="PF13866">
    <property type="entry name" value="zf-SAP30"/>
    <property type="match status" value="1"/>
</dbReference>
<keyword evidence="5" id="KW-0863">Zinc-finger</keyword>
<dbReference type="GO" id="GO:0006355">
    <property type="term" value="P:regulation of DNA-templated transcription"/>
    <property type="evidence" value="ECO:0007669"/>
    <property type="project" value="TreeGrafter"/>
</dbReference>
<dbReference type="GO" id="GO:0003712">
    <property type="term" value="F:transcription coregulator activity"/>
    <property type="evidence" value="ECO:0007669"/>
    <property type="project" value="TreeGrafter"/>
</dbReference>
<gene>
    <name evidence="13" type="primary">SAP30</name>
    <name evidence="13" type="ORF">L345_06590</name>
</gene>
<dbReference type="FunFam" id="3.40.1800.30:FF:000001">
    <property type="entry name" value="Histone deacetylase complex subunit"/>
    <property type="match status" value="1"/>
</dbReference>
<dbReference type="GO" id="GO:0000118">
    <property type="term" value="C:histone deacetylase complex"/>
    <property type="evidence" value="ECO:0007669"/>
    <property type="project" value="TreeGrafter"/>
</dbReference>
<keyword evidence="9" id="KW-0804">Transcription</keyword>
<keyword evidence="4" id="KW-0479">Metal-binding</keyword>
<comment type="similarity">
    <text evidence="2">Belongs to the SAP30 family.</text>
</comment>
<dbReference type="AlphaFoldDB" id="V8P0B5"/>
<dbReference type="InterPro" id="IPR024145">
    <property type="entry name" value="His_deAcase_SAP30/SAP30L"/>
</dbReference>
<keyword evidence="6" id="KW-0862">Zinc</keyword>
<evidence type="ECO:0000256" key="5">
    <source>
        <dbReference type="ARBA" id="ARBA00022771"/>
    </source>
</evidence>
<dbReference type="InterPro" id="IPR025717">
    <property type="entry name" value="SAP30_zn-finger"/>
</dbReference>
<dbReference type="PANTHER" id="PTHR13286:SF7">
    <property type="entry name" value="HISTONE DEACETYLASE COMPLEX SUBUNIT SAP30"/>
    <property type="match status" value="1"/>
</dbReference>
<evidence type="ECO:0000256" key="7">
    <source>
        <dbReference type="ARBA" id="ARBA00023015"/>
    </source>
</evidence>
<feature type="domain" description="Histone deacetylase complex subunit SAP30 zinc-finger" evidence="11">
    <location>
        <begin position="174"/>
        <end position="243"/>
    </location>
</feature>
<evidence type="ECO:0000256" key="4">
    <source>
        <dbReference type="ARBA" id="ARBA00022723"/>
    </source>
</evidence>